<dbReference type="GO" id="GO:0046872">
    <property type="term" value="F:metal ion binding"/>
    <property type="evidence" value="ECO:0007669"/>
    <property type="project" value="InterPro"/>
</dbReference>
<keyword evidence="3" id="KW-1185">Reference proteome</keyword>
<dbReference type="SUPFAM" id="SSF109854">
    <property type="entry name" value="DinB/YfiT-like putative metalloenzymes"/>
    <property type="match status" value="1"/>
</dbReference>
<dbReference type="InterPro" id="IPR034660">
    <property type="entry name" value="DinB/YfiT-like"/>
</dbReference>
<evidence type="ECO:0000313" key="2">
    <source>
        <dbReference type="EMBL" id="PXW77966.1"/>
    </source>
</evidence>
<name>A0A2V3V864_9SPHN</name>
<evidence type="ECO:0000259" key="1">
    <source>
        <dbReference type="Pfam" id="PF11716"/>
    </source>
</evidence>
<dbReference type="NCBIfam" id="TIGR03083">
    <property type="entry name" value="maleylpyruvate isomerase family mycothiol-dependent enzyme"/>
    <property type="match status" value="1"/>
</dbReference>
<dbReference type="AlphaFoldDB" id="A0A2V3V864"/>
<proteinExistence type="predicted"/>
<evidence type="ECO:0000313" key="3">
    <source>
        <dbReference type="Proteomes" id="UP000248014"/>
    </source>
</evidence>
<protein>
    <submittedName>
        <fullName evidence="2">Uncharacterized protein (TIGR03084 family)</fullName>
    </submittedName>
</protein>
<organism evidence="2 3">
    <name type="scientific">Blastomonas natatoria</name>
    <dbReference type="NCBI Taxonomy" id="34015"/>
    <lineage>
        <taxon>Bacteria</taxon>
        <taxon>Pseudomonadati</taxon>
        <taxon>Pseudomonadota</taxon>
        <taxon>Alphaproteobacteria</taxon>
        <taxon>Sphingomonadales</taxon>
        <taxon>Sphingomonadaceae</taxon>
        <taxon>Blastomonas</taxon>
    </lineage>
</organism>
<accession>A0A2V3V864</accession>
<dbReference type="RefSeq" id="WP_110297792.1">
    <property type="nucleotide sequence ID" value="NZ_QJJM01000003.1"/>
</dbReference>
<feature type="domain" description="Mycothiol-dependent maleylpyruvate isomerase metal-binding" evidence="1">
    <location>
        <begin position="9"/>
        <end position="145"/>
    </location>
</feature>
<comment type="caution">
    <text evidence="2">The sequence shown here is derived from an EMBL/GenBank/DDBJ whole genome shotgun (WGS) entry which is preliminary data.</text>
</comment>
<gene>
    <name evidence="2" type="ORF">C7451_10371</name>
</gene>
<dbReference type="InterPro" id="IPR017518">
    <property type="entry name" value="CHP03084"/>
</dbReference>
<dbReference type="InterPro" id="IPR024344">
    <property type="entry name" value="MDMPI_metal-binding"/>
</dbReference>
<dbReference type="Gene3D" id="1.20.120.450">
    <property type="entry name" value="dinb family like domain"/>
    <property type="match status" value="1"/>
</dbReference>
<dbReference type="Pfam" id="PF11716">
    <property type="entry name" value="MDMPI_N"/>
    <property type="match status" value="1"/>
</dbReference>
<sequence length="266" mass="28799">MQQASDFLTECDRIHALVAPLDEAVLATPSAFKGWTISDVIGHLHVWNQAAQLSLKDEDAFKGFMRQVGGIIAKGGDLNSFERVWLDGLTGQALIAQWAETYRAVAADFAEADPAQRVPWAGPSMSARSSITARLMESWAHAQAIFDVLGVDRENGDALKNICVLGLNTYGWTFKNRKLEPPQPVPQLRLTAPSGELWVFGEPADGELIEGDAEQFCQVVTQTRNIADTSLKLTGPNATAWMAIAQCFAGAPVDPPAPGVRRKAEA</sequence>
<dbReference type="Proteomes" id="UP000248014">
    <property type="component" value="Unassembled WGS sequence"/>
</dbReference>
<dbReference type="InterPro" id="IPR017517">
    <property type="entry name" value="Maleyloyr_isom"/>
</dbReference>
<reference evidence="2 3" key="1">
    <citation type="submission" date="2018-05" db="EMBL/GenBank/DDBJ databases">
        <title>Genomic Encyclopedia of Type Strains, Phase IV (KMG-IV): sequencing the most valuable type-strain genomes for metagenomic binning, comparative biology and taxonomic classification.</title>
        <authorList>
            <person name="Goeker M."/>
        </authorList>
    </citation>
    <scope>NUCLEOTIDE SEQUENCE [LARGE SCALE GENOMIC DNA]</scope>
    <source>
        <strain evidence="2 3">DSM 3183</strain>
    </source>
</reference>
<dbReference type="OrthoDB" id="113180at2"/>
<dbReference type="EMBL" id="QJJM01000003">
    <property type="protein sequence ID" value="PXW77966.1"/>
    <property type="molecule type" value="Genomic_DNA"/>
</dbReference>
<dbReference type="NCBIfam" id="TIGR03084">
    <property type="entry name" value="TIGR03084 family metal-binding protein"/>
    <property type="match status" value="1"/>
</dbReference>